<evidence type="ECO:0000259" key="1">
    <source>
        <dbReference type="Pfam" id="PF01565"/>
    </source>
</evidence>
<reference evidence="2 3" key="1">
    <citation type="journal article" date="2015" name="Nature">
        <title>rRNA introns, odd ribosomes, and small enigmatic genomes across a large radiation of phyla.</title>
        <authorList>
            <person name="Brown C.T."/>
            <person name="Hug L.A."/>
            <person name="Thomas B.C."/>
            <person name="Sharon I."/>
            <person name="Castelle C.J."/>
            <person name="Singh A."/>
            <person name="Wilkins M.J."/>
            <person name="Williams K.H."/>
            <person name="Banfield J.F."/>
        </authorList>
    </citation>
    <scope>NUCLEOTIDE SEQUENCE [LARGE SCALE GENOMIC DNA]</scope>
</reference>
<dbReference type="InterPro" id="IPR036318">
    <property type="entry name" value="FAD-bd_PCMH-like_sf"/>
</dbReference>
<dbReference type="PANTHER" id="PTHR21071">
    <property type="entry name" value="UDP-N-ACETYLENOLPYRUVOYLGLUCOSAMINE REDUCTASE"/>
    <property type="match status" value="1"/>
</dbReference>
<dbReference type="Pfam" id="PF01565">
    <property type="entry name" value="FAD_binding_4"/>
    <property type="match status" value="1"/>
</dbReference>
<dbReference type="EMBL" id="LBSA01000050">
    <property type="protein sequence ID" value="KKQ07302.1"/>
    <property type="molecule type" value="Genomic_DNA"/>
</dbReference>
<sequence length="194" mass="21413">MEDRYKLIAAALGEERVKYDERLIHHTYTKLKSRAEIFYIATTLKELIAVLDLAYELKIPYLVLGAGTKYLTKRADIKGLVIKNRTTQIKIGAIKGKVSTSGLGIEEAQIEVDSGVSINKLNDFLYESGLENLRGISSSLSTVGGAIFLDSVLQAQASMIKVWDKGDIENVDILSLDKNKHVVLSVVFGVKARI</sequence>
<dbReference type="GO" id="GO:0071555">
    <property type="term" value="P:cell wall organization"/>
    <property type="evidence" value="ECO:0007669"/>
    <property type="project" value="TreeGrafter"/>
</dbReference>
<proteinExistence type="predicted"/>
<dbReference type="GO" id="GO:0005829">
    <property type="term" value="C:cytosol"/>
    <property type="evidence" value="ECO:0007669"/>
    <property type="project" value="TreeGrafter"/>
</dbReference>
<dbReference type="GO" id="GO:0050660">
    <property type="term" value="F:flavin adenine dinucleotide binding"/>
    <property type="evidence" value="ECO:0007669"/>
    <property type="project" value="InterPro"/>
</dbReference>
<evidence type="ECO:0000313" key="3">
    <source>
        <dbReference type="Proteomes" id="UP000034492"/>
    </source>
</evidence>
<dbReference type="GO" id="GO:0008762">
    <property type="term" value="F:UDP-N-acetylmuramate dehydrogenase activity"/>
    <property type="evidence" value="ECO:0007669"/>
    <property type="project" value="InterPro"/>
</dbReference>
<protein>
    <submittedName>
        <fullName evidence="2">UDP-N-acetylenolpyruvoylglucosamine reductase</fullName>
    </submittedName>
</protein>
<dbReference type="InterPro" id="IPR003170">
    <property type="entry name" value="MurB"/>
</dbReference>
<accession>A0A0G0EP87</accession>
<dbReference type="Gene3D" id="3.30.43.10">
    <property type="entry name" value="Uridine Diphospho-n-acetylenolpyruvylglucosamine Reductase, domain 2"/>
    <property type="match status" value="1"/>
</dbReference>
<dbReference type="InterPro" id="IPR006094">
    <property type="entry name" value="Oxid_FAD_bind_N"/>
</dbReference>
<organism evidence="2 3">
    <name type="scientific">Candidatus Daviesbacteria bacterium GW2011_GWB1_36_5</name>
    <dbReference type="NCBI Taxonomy" id="1618426"/>
    <lineage>
        <taxon>Bacteria</taxon>
        <taxon>Candidatus Daviesiibacteriota</taxon>
    </lineage>
</organism>
<gene>
    <name evidence="2" type="ORF">US19_C0050G0002</name>
</gene>
<dbReference type="SUPFAM" id="SSF56176">
    <property type="entry name" value="FAD-binding/transporter-associated domain-like"/>
    <property type="match status" value="1"/>
</dbReference>
<evidence type="ECO:0000313" key="2">
    <source>
        <dbReference type="EMBL" id="KKQ07302.1"/>
    </source>
</evidence>
<dbReference type="PANTHER" id="PTHR21071:SF4">
    <property type="entry name" value="UDP-N-ACETYLENOLPYRUVOYLGLUCOSAMINE REDUCTASE"/>
    <property type="match status" value="1"/>
</dbReference>
<feature type="domain" description="FAD linked oxidase N-terminal" evidence="1">
    <location>
        <begin position="37"/>
        <end position="147"/>
    </location>
</feature>
<name>A0A0G0EP87_9BACT</name>
<dbReference type="AlphaFoldDB" id="A0A0G0EP87"/>
<dbReference type="InterPro" id="IPR016167">
    <property type="entry name" value="FAD-bd_PCMH_sub1"/>
</dbReference>
<comment type="caution">
    <text evidence="2">The sequence shown here is derived from an EMBL/GenBank/DDBJ whole genome shotgun (WGS) entry which is preliminary data.</text>
</comment>
<dbReference type="Proteomes" id="UP000034492">
    <property type="component" value="Unassembled WGS sequence"/>
</dbReference>